<feature type="compositionally biased region" description="Gly residues" evidence="2">
    <location>
        <begin position="45"/>
        <end position="54"/>
    </location>
</feature>
<organism evidence="4">
    <name type="scientific">Thermocrispum agreste</name>
    <dbReference type="NCBI Taxonomy" id="37925"/>
    <lineage>
        <taxon>Bacteria</taxon>
        <taxon>Bacillati</taxon>
        <taxon>Actinomycetota</taxon>
        <taxon>Actinomycetes</taxon>
        <taxon>Pseudonocardiales</taxon>
        <taxon>Pseudonocardiaceae</taxon>
        <taxon>Thermocrispum</taxon>
    </lineage>
</organism>
<dbReference type="InterPro" id="IPR008269">
    <property type="entry name" value="Lon_proteolytic"/>
</dbReference>
<dbReference type="Pfam" id="PF05362">
    <property type="entry name" value="Lon_C"/>
    <property type="match status" value="1"/>
</dbReference>
<keyword evidence="1" id="KW-0378">Hydrolase</keyword>
<feature type="region of interest" description="Disordered" evidence="2">
    <location>
        <begin position="1"/>
        <end position="110"/>
    </location>
</feature>
<name>A0A2W4J442_9PSEU</name>
<sequence>MVEVNGRKVSTPQDVLDALKGTKPNEKITVTFREADAEAGEKAGGEGAGRGGTGKDTSEQNKGRGADEAERGAGKADADADAKDGTKDKAKASETQAERTRTATITLGKADDGRSEGLLGVVVGARPELPGLSVDIKLADVGGPSAGTMFALAIVDRLTPGELTGGRRVAGTGEITPDGTIGPIGGVSFKLAAARDDGATVFLVPAENCAEAAKSAPDGLRLVKVSKLAEAVQALENLDKGLPVPSC</sequence>
<comment type="caution">
    <text evidence="4">The sequence shown here is derived from an EMBL/GenBank/DDBJ whole genome shotgun (WGS) entry which is preliminary data.</text>
</comment>
<dbReference type="STRING" id="1111738.GCA_000427905_03032"/>
<dbReference type="AlphaFoldDB" id="A0A2W4J442"/>
<feature type="active site" evidence="1">
    <location>
        <position position="145"/>
    </location>
</feature>
<dbReference type="InterPro" id="IPR027065">
    <property type="entry name" value="Lon_Prtase"/>
</dbReference>
<evidence type="ECO:0000256" key="2">
    <source>
        <dbReference type="SAM" id="MobiDB-lite"/>
    </source>
</evidence>
<proteinExistence type="inferred from homology"/>
<dbReference type="PROSITE" id="PS51786">
    <property type="entry name" value="LON_PROTEOLYTIC"/>
    <property type="match status" value="1"/>
</dbReference>
<accession>A0A2W4J442</accession>
<feature type="compositionally biased region" description="Basic and acidic residues" evidence="2">
    <location>
        <begin position="56"/>
        <end position="101"/>
    </location>
</feature>
<dbReference type="EMBL" id="QGUI01000631">
    <property type="protein sequence ID" value="PZM93902.1"/>
    <property type="molecule type" value="Genomic_DNA"/>
</dbReference>
<protein>
    <recommendedName>
        <fullName evidence="1">endopeptidase La</fullName>
        <ecNumber evidence="1">3.4.21.53</ecNumber>
    </recommendedName>
</protein>
<dbReference type="GO" id="GO:0004252">
    <property type="term" value="F:serine-type endopeptidase activity"/>
    <property type="evidence" value="ECO:0007669"/>
    <property type="project" value="UniProtKB-UniRule"/>
</dbReference>
<evidence type="ECO:0000256" key="1">
    <source>
        <dbReference type="PROSITE-ProRule" id="PRU01122"/>
    </source>
</evidence>
<feature type="compositionally biased region" description="Basic and acidic residues" evidence="2">
    <location>
        <begin position="33"/>
        <end position="44"/>
    </location>
</feature>
<dbReference type="SUPFAM" id="SSF54211">
    <property type="entry name" value="Ribosomal protein S5 domain 2-like"/>
    <property type="match status" value="1"/>
</dbReference>
<dbReference type="GO" id="GO:0006508">
    <property type="term" value="P:proteolysis"/>
    <property type="evidence" value="ECO:0007669"/>
    <property type="project" value="UniProtKB-KW"/>
</dbReference>
<comment type="catalytic activity">
    <reaction evidence="1">
        <text>Hydrolysis of proteins in presence of ATP.</text>
        <dbReference type="EC" id="3.4.21.53"/>
    </reaction>
</comment>
<dbReference type="InterPro" id="IPR020568">
    <property type="entry name" value="Ribosomal_Su5_D2-typ_SF"/>
</dbReference>
<dbReference type="EC" id="3.4.21.53" evidence="1"/>
<dbReference type="GO" id="GO:0030163">
    <property type="term" value="P:protein catabolic process"/>
    <property type="evidence" value="ECO:0007669"/>
    <property type="project" value="InterPro"/>
</dbReference>
<dbReference type="PANTHER" id="PTHR10046">
    <property type="entry name" value="ATP DEPENDENT LON PROTEASE FAMILY MEMBER"/>
    <property type="match status" value="1"/>
</dbReference>
<dbReference type="InterPro" id="IPR014721">
    <property type="entry name" value="Ribsml_uS5_D2-typ_fold_subgr"/>
</dbReference>
<dbReference type="GO" id="GO:0005524">
    <property type="term" value="F:ATP binding"/>
    <property type="evidence" value="ECO:0007669"/>
    <property type="project" value="InterPro"/>
</dbReference>
<dbReference type="GO" id="GO:0004176">
    <property type="term" value="F:ATP-dependent peptidase activity"/>
    <property type="evidence" value="ECO:0007669"/>
    <property type="project" value="UniProtKB-UniRule"/>
</dbReference>
<feature type="active site" evidence="1">
    <location>
        <position position="190"/>
    </location>
</feature>
<keyword evidence="1" id="KW-0645">Protease</keyword>
<evidence type="ECO:0000313" key="4">
    <source>
        <dbReference type="EMBL" id="PZM93902.1"/>
    </source>
</evidence>
<feature type="domain" description="Lon proteolytic" evidence="3">
    <location>
        <begin position="140"/>
        <end position="238"/>
    </location>
</feature>
<gene>
    <name evidence="4" type="ORF">DIU77_14900</name>
</gene>
<keyword evidence="1" id="KW-0720">Serine protease</keyword>
<evidence type="ECO:0000259" key="3">
    <source>
        <dbReference type="PROSITE" id="PS51786"/>
    </source>
</evidence>
<reference evidence="4" key="1">
    <citation type="submission" date="2018-05" db="EMBL/GenBank/DDBJ databases">
        <authorList>
            <person name="Lanie J.A."/>
            <person name="Ng W.-L."/>
            <person name="Kazmierczak K.M."/>
            <person name="Andrzejewski T.M."/>
            <person name="Davidsen T.M."/>
            <person name="Wayne K.J."/>
            <person name="Tettelin H."/>
            <person name="Glass J.I."/>
            <person name="Rusch D."/>
            <person name="Podicherti R."/>
            <person name="Tsui H.-C.T."/>
            <person name="Winkler M.E."/>
        </authorList>
    </citation>
    <scope>NUCLEOTIDE SEQUENCE</scope>
    <source>
        <strain evidence="4">ZC4RG45</strain>
    </source>
</reference>
<dbReference type="Gene3D" id="3.30.230.10">
    <property type="match status" value="1"/>
</dbReference>
<comment type="similarity">
    <text evidence="1">Belongs to the peptidase S16 family.</text>
</comment>